<proteinExistence type="inferred from homology"/>
<keyword evidence="5" id="KW-1185">Reference proteome</keyword>
<comment type="similarity">
    <text evidence="1 3">Belongs to the short-chain dehydrogenases/reductases (SDR) family.</text>
</comment>
<evidence type="ECO:0000256" key="3">
    <source>
        <dbReference type="RuleBase" id="RU000363"/>
    </source>
</evidence>
<dbReference type="Gene3D" id="3.40.50.720">
    <property type="entry name" value="NAD(P)-binding Rossmann-like Domain"/>
    <property type="match status" value="1"/>
</dbReference>
<dbReference type="SUPFAM" id="SSF51735">
    <property type="entry name" value="NAD(P)-binding Rossmann-fold domains"/>
    <property type="match status" value="1"/>
</dbReference>
<accession>A0ABY8AX25</accession>
<name>A0ABY8AX25_9GAMM</name>
<evidence type="ECO:0000256" key="1">
    <source>
        <dbReference type="ARBA" id="ARBA00006484"/>
    </source>
</evidence>
<dbReference type="InterPro" id="IPR036291">
    <property type="entry name" value="NAD(P)-bd_dom_sf"/>
</dbReference>
<evidence type="ECO:0000256" key="2">
    <source>
        <dbReference type="ARBA" id="ARBA00023002"/>
    </source>
</evidence>
<sequence>MQSITNKIILITGASSGIGEACARLFAANGAKIILAARRKERVECLAQELSDLYRTACLPLQLDVRNKEDVKTVIGSLPADWQAIDVLINNAGLALSSDPIQIGSLENWDTMIDTNVKGLLYVSRSVLPGMIQRAQGHVINIGSIAGQECYPAGNVYCATKHAVRAITKSMRLDLLGSPIRVTEIAPGAVETEFSEVRWADKQKAKAFYQDFNPLLAADIADAAYFCVTRPAHVDVAEMTIMPTVQASANHIHRGGK</sequence>
<dbReference type="InterPro" id="IPR002347">
    <property type="entry name" value="SDR_fam"/>
</dbReference>
<dbReference type="RefSeq" id="WP_275090106.1">
    <property type="nucleotide sequence ID" value="NZ_CP119078.1"/>
</dbReference>
<dbReference type="Proteomes" id="UP001222087">
    <property type="component" value="Chromosome"/>
</dbReference>
<dbReference type="Pfam" id="PF00106">
    <property type="entry name" value="adh_short"/>
    <property type="match status" value="1"/>
</dbReference>
<reference evidence="4 5" key="1">
    <citation type="submission" date="2023-02" db="EMBL/GenBank/DDBJ databases">
        <title>Genome Sequence of L. cardiaca H63T.</title>
        <authorList>
            <person name="Lopez A.E."/>
            <person name="Cianciotto N.P."/>
        </authorList>
    </citation>
    <scope>NUCLEOTIDE SEQUENCE [LARGE SCALE GENOMIC DNA]</scope>
    <source>
        <strain evidence="4 5">H63</strain>
    </source>
</reference>
<dbReference type="PROSITE" id="PS00061">
    <property type="entry name" value="ADH_SHORT"/>
    <property type="match status" value="1"/>
</dbReference>
<dbReference type="EMBL" id="CP119078">
    <property type="protein sequence ID" value="WED44289.1"/>
    <property type="molecule type" value="Genomic_DNA"/>
</dbReference>
<dbReference type="PRINTS" id="PR00081">
    <property type="entry name" value="GDHRDH"/>
</dbReference>
<dbReference type="PRINTS" id="PR00080">
    <property type="entry name" value="SDRFAMILY"/>
</dbReference>
<evidence type="ECO:0000313" key="4">
    <source>
        <dbReference type="EMBL" id="WED44289.1"/>
    </source>
</evidence>
<protein>
    <submittedName>
        <fullName evidence="4">SDR family NAD(P)-dependent oxidoreductase</fullName>
    </submittedName>
</protein>
<organism evidence="4 5">
    <name type="scientific">Legionella cardiaca</name>
    <dbReference type="NCBI Taxonomy" id="1071983"/>
    <lineage>
        <taxon>Bacteria</taxon>
        <taxon>Pseudomonadati</taxon>
        <taxon>Pseudomonadota</taxon>
        <taxon>Gammaproteobacteria</taxon>
        <taxon>Legionellales</taxon>
        <taxon>Legionellaceae</taxon>
        <taxon>Legionella</taxon>
    </lineage>
</organism>
<gene>
    <name evidence="4" type="ORF">PXX05_05750</name>
</gene>
<dbReference type="PANTHER" id="PTHR42901:SF1">
    <property type="entry name" value="ALCOHOL DEHYDROGENASE"/>
    <property type="match status" value="1"/>
</dbReference>
<dbReference type="InterPro" id="IPR020904">
    <property type="entry name" value="Sc_DH/Rdtase_CS"/>
</dbReference>
<keyword evidence="2" id="KW-0560">Oxidoreductase</keyword>
<dbReference type="PANTHER" id="PTHR42901">
    <property type="entry name" value="ALCOHOL DEHYDROGENASE"/>
    <property type="match status" value="1"/>
</dbReference>
<evidence type="ECO:0000313" key="5">
    <source>
        <dbReference type="Proteomes" id="UP001222087"/>
    </source>
</evidence>